<dbReference type="Gene3D" id="3.40.50.1820">
    <property type="entry name" value="alpha/beta hydrolase"/>
    <property type="match status" value="1"/>
</dbReference>
<evidence type="ECO:0000256" key="3">
    <source>
        <dbReference type="SAM" id="MobiDB-lite"/>
    </source>
</evidence>
<dbReference type="SMART" id="SM00320">
    <property type="entry name" value="WD40"/>
    <property type="match status" value="3"/>
</dbReference>
<dbReference type="InterPro" id="IPR027417">
    <property type="entry name" value="P-loop_NTPase"/>
</dbReference>
<gene>
    <name evidence="7" type="ORF">TPAR_08652</name>
</gene>
<feature type="domain" description="DUF676" evidence="4">
    <location>
        <begin position="107"/>
        <end position="245"/>
    </location>
</feature>
<proteinExistence type="inferred from homology"/>
<accession>A0A2S4KLR6</accession>
<dbReference type="InterPro" id="IPR015943">
    <property type="entry name" value="WD40/YVTN_repeat-like_dom_sf"/>
</dbReference>
<evidence type="ECO:0000259" key="6">
    <source>
        <dbReference type="Pfam" id="PF24883"/>
    </source>
</evidence>
<feature type="compositionally biased region" description="Polar residues" evidence="3">
    <location>
        <begin position="32"/>
        <end position="45"/>
    </location>
</feature>
<dbReference type="InterPro" id="IPR001680">
    <property type="entry name" value="WD40_rpt"/>
</dbReference>
<protein>
    <submittedName>
        <fullName evidence="7">Uncharacterized protein</fullName>
    </submittedName>
</protein>
<reference evidence="7 8" key="1">
    <citation type="submission" date="2018-01" db="EMBL/GenBank/DDBJ databases">
        <title>Harnessing the power of phylogenomics to disentangle the directionality and signatures of interkingdom host jumping in the parasitic fungal genus Tolypocladium.</title>
        <authorList>
            <person name="Quandt C.A."/>
            <person name="Patterson W."/>
            <person name="Spatafora J.W."/>
        </authorList>
    </citation>
    <scope>NUCLEOTIDE SEQUENCE [LARGE SCALE GENOMIC DNA]</scope>
    <source>
        <strain evidence="7 8">NRBC 100945</strain>
    </source>
</reference>
<dbReference type="InterPro" id="IPR056884">
    <property type="entry name" value="NPHP3-like_N"/>
</dbReference>
<dbReference type="InterPro" id="IPR029058">
    <property type="entry name" value="AB_hydrolase_fold"/>
</dbReference>
<dbReference type="InterPro" id="IPR036322">
    <property type="entry name" value="WD40_repeat_dom_sf"/>
</dbReference>
<dbReference type="Pfam" id="PF22939">
    <property type="entry name" value="WHD_GPIID"/>
    <property type="match status" value="1"/>
</dbReference>
<feature type="domain" description="GPI inositol-deacylase winged helix" evidence="5">
    <location>
        <begin position="679"/>
        <end position="747"/>
    </location>
</feature>
<dbReference type="EMBL" id="PKSG01001093">
    <property type="protein sequence ID" value="POR31146.1"/>
    <property type="molecule type" value="Genomic_DNA"/>
</dbReference>
<evidence type="ECO:0000259" key="4">
    <source>
        <dbReference type="Pfam" id="PF05057"/>
    </source>
</evidence>
<evidence type="ECO:0000313" key="7">
    <source>
        <dbReference type="EMBL" id="POR31146.1"/>
    </source>
</evidence>
<feature type="compositionally biased region" description="Polar residues" evidence="3">
    <location>
        <begin position="1587"/>
        <end position="1596"/>
    </location>
</feature>
<dbReference type="InterPro" id="IPR007751">
    <property type="entry name" value="DUF676_lipase-like"/>
</dbReference>
<feature type="region of interest" description="Disordered" evidence="3">
    <location>
        <begin position="1583"/>
        <end position="1606"/>
    </location>
</feature>
<dbReference type="Proteomes" id="UP000237481">
    <property type="component" value="Unassembled WGS sequence"/>
</dbReference>
<comment type="similarity">
    <text evidence="1">Belongs to the putative lipase ROG1 family.</text>
</comment>
<dbReference type="SUPFAM" id="SSF53474">
    <property type="entry name" value="alpha/beta-Hydrolases"/>
    <property type="match status" value="1"/>
</dbReference>
<keyword evidence="8" id="KW-1185">Reference proteome</keyword>
<dbReference type="Gene3D" id="3.40.50.300">
    <property type="entry name" value="P-loop containing nucleotide triphosphate hydrolases"/>
    <property type="match status" value="1"/>
</dbReference>
<keyword evidence="2" id="KW-0677">Repeat</keyword>
<name>A0A2S4KLR6_9HYPO</name>
<evidence type="ECO:0000259" key="5">
    <source>
        <dbReference type="Pfam" id="PF22939"/>
    </source>
</evidence>
<dbReference type="SUPFAM" id="SSF50978">
    <property type="entry name" value="WD40 repeat-like"/>
    <property type="match status" value="1"/>
</dbReference>
<dbReference type="Pfam" id="PF24883">
    <property type="entry name" value="NPHP3_N"/>
    <property type="match status" value="1"/>
</dbReference>
<dbReference type="SUPFAM" id="SSF52540">
    <property type="entry name" value="P-loop containing nucleoside triphosphate hydrolases"/>
    <property type="match status" value="1"/>
</dbReference>
<feature type="region of interest" description="Disordered" evidence="3">
    <location>
        <begin position="13"/>
        <end position="87"/>
    </location>
</feature>
<dbReference type="Pfam" id="PF05057">
    <property type="entry name" value="DUF676"/>
    <property type="match status" value="1"/>
</dbReference>
<dbReference type="PANTHER" id="PTHR10039">
    <property type="entry name" value="AMELOGENIN"/>
    <property type="match status" value="1"/>
</dbReference>
<evidence type="ECO:0000256" key="1">
    <source>
        <dbReference type="ARBA" id="ARBA00007920"/>
    </source>
</evidence>
<comment type="caution">
    <text evidence="7">The sequence shown here is derived from an EMBL/GenBank/DDBJ whole genome shotgun (WGS) entry which is preliminary data.</text>
</comment>
<sequence>MVTWVPSLSVRNWLGSRGKPVTDEASRGRASASHSTTQQTCDGSTPSPPSLPSESLAADGLKGELTGPTFGGSQATSGPRQRSPASPANRIGLHVVHSPASGSKADIIFVHGLGGTSHMTWTKNKDVRLFWPGAFLPLEPDLSQARILTFGYNANVMKSPSQSSVLDFAKYLLSELKYAKDAENKDLKIGDTPLIFVAHSMGGLTIKEAYLQGQHDPHYSDIINAITAIIFMSTPHRGADLAETLNRIIQISFVSTPKAYISELARNSLTVQQINEQFRHVAPKLQIVSFYETRPTAIGPTKSRIMVVEKDSSVLGYPGEISKGLDADHNTVCKYESRQDPSYISVRNYLKSNIAMFLTTCSSRVPTSPAATNIDTRDLERLVHISEPPDTDYEYIVFRDRWVPGTSEWILEEDTFSRWLDDPCDSPKLLWIHGVPGSGKSVLSSFVVNHLTEIGKPCQYVFVRFGDHGKRSLGYMLSTLAFQVAQACPPFLRALSRTAGNLKLRAMDPKTIWQRVFRAVLFKQELSSPLYWVIDGLDECDGPRAGIKMLSEVLDSSMPIRILFTSRRTTEIELELKKSSTNPRFATIALENTSVAYRAYIQEELTWSDVPEFNERITQQLLDMACGSFLWLALTVERINNCHTEQAVEIALQELPPGMEDLYDRMAASIADQQSIDSALTASILSWVTCARRTLSVLELQEALEPEGRRVLSLQRSIGALCAGFVVIDNGGSVALVHKTAGEYLQRTTGTQFGVDKKAAHQSIFLRCVDCLTVPGLRGKVTRGQAPFLVGYAATSWTAHLACCNPAPEEVMDSLVKLLRSSAVLSWIHILAEERSLGALLQASSHLLMFSRKRKVVEAGKLSADRRHGDLDLIDGWAIELSRIVGKFSIQLLHQPDSIDAVVPPFCPANSMIRRQFARKKHEGISVSGTSYTQDWDDCLARLSLGHDYEAFAIVAQGPWIAVAANLNNSGKIIIYHADTHQKHRELDHKDRLRRIQINSSGNYLVSSGLSTTKVWNVASASCVTAAPNPAGRPRPQSMVFTNDDDIVLFGTEDRRLWSMSLSSRPETALQALTRITEARGAGGPVNSPSCMAVSPDGRRVALGYRRRALTVWEIEAPELLASSPPELLSSSPELMRTAHIVWHPDPQVPELFGLIRDLGGRVFKWHLDYIKPITYYVEASILAINHSGTLLALGDHHGNLKLLSTNDLGFIYHITTQDPVLGIAFSADDRQLYDVRTSYANVWEPDVLLKLAEPIMQLGDEGSDTGKALAEAYLEPSKALAFARVDPITALGGQNKSGFYCSGSLDGTVRLHRKSGSPLYELNRSSNRFSIQQIAWTNDGSHVCYADVCRTIFVDSVQHASDSDEPHVQRVFDTPTRMRDNIDQLLFHPKGGLLLVSSRSASVVLSLDEKAVIANWDIGGDTAADGRFARHPTNDDLLLYTRPWLVHVMEWTSLQKVATVQLGQGRNSYVAHGCSMDTHYEASAPELWNTSSASNLSVQNLLMSPSKRYLLIQSRAADDHTFVRLVHIDHEEPENQIRLSDVELPSALVHRLERPLGIDLTAHTPDALRFLDKNSWLCTWPIPRPTNRSDPTRNQEAGGRGISPGAGLSNSNIHAHYCLPGDWVSPECVAVMQMLGDGTLLCPRNGEVATVQCADLAG</sequence>
<dbReference type="OrthoDB" id="194358at2759"/>
<dbReference type="PANTHER" id="PTHR10039:SF16">
    <property type="entry name" value="GPI INOSITOL-DEACYLASE"/>
    <property type="match status" value="1"/>
</dbReference>
<dbReference type="InterPro" id="IPR054471">
    <property type="entry name" value="GPIID_WHD"/>
</dbReference>
<feature type="compositionally biased region" description="Polar residues" evidence="3">
    <location>
        <begin position="71"/>
        <end position="86"/>
    </location>
</feature>
<evidence type="ECO:0000256" key="2">
    <source>
        <dbReference type="ARBA" id="ARBA00022737"/>
    </source>
</evidence>
<dbReference type="Gene3D" id="2.130.10.10">
    <property type="entry name" value="YVTN repeat-like/Quinoprotein amine dehydrogenase"/>
    <property type="match status" value="2"/>
</dbReference>
<feature type="domain" description="Nephrocystin 3-like N-terminal" evidence="6">
    <location>
        <begin position="405"/>
        <end position="567"/>
    </location>
</feature>
<evidence type="ECO:0000313" key="8">
    <source>
        <dbReference type="Proteomes" id="UP000237481"/>
    </source>
</evidence>
<organism evidence="7 8">
    <name type="scientific">Tolypocladium paradoxum</name>
    <dbReference type="NCBI Taxonomy" id="94208"/>
    <lineage>
        <taxon>Eukaryota</taxon>
        <taxon>Fungi</taxon>
        <taxon>Dikarya</taxon>
        <taxon>Ascomycota</taxon>
        <taxon>Pezizomycotina</taxon>
        <taxon>Sordariomycetes</taxon>
        <taxon>Hypocreomycetidae</taxon>
        <taxon>Hypocreales</taxon>
        <taxon>Ophiocordycipitaceae</taxon>
        <taxon>Tolypocladium</taxon>
    </lineage>
</organism>